<protein>
    <submittedName>
        <fullName evidence="2">Amidase signature domain-containing protein</fullName>
    </submittedName>
</protein>
<feature type="domain" description="Amidase" evidence="1">
    <location>
        <begin position="30"/>
        <end position="324"/>
    </location>
</feature>
<evidence type="ECO:0000259" key="1">
    <source>
        <dbReference type="Pfam" id="PF01425"/>
    </source>
</evidence>
<sequence>MTTQPFDVLTATAVDLQLLLQQGKLTSVQIVEIYRQHIEKYNAKLHAIISISSNLRTIAADLDHERAEGRVRGPLHGIPIIVKDAFNTVRSLGLPTTVGSLALVESQIPKNATIIDALVQQGLIILGKTNLTEFCGFKGTGGWSAVGGMCQSPYIPGGFIPGEKRRGETAPGGSSTGSAMGVAAGFSPISLGTETSGSLTSPASRAALYALKLTNGSVNMEGAWQVAASFDTAGGMAKSALDLALLSNVLLRQKEPNRLSLVEALQEGWEGISVGFVDIELWRLPLDARGHVPGYNEQSARDYDDVMNLLRTSGAHVVHPVYITPPEKWLVEGGTDVDDLMDDIMRSQARAGCEYYLGTLDDPKITSLQDIIDFNNAHPEKEFDEVFCPNQNALIKAQIMSMSREDTEKNLNICKQWAAVDGVDKVIKEHGIDVIVAPCDSFFAGVGVAAQYPLASIPFSYVESSGRPYGLHVIAKANEEDKIIKFMGAWEKTIAPRRIPDLDAL</sequence>
<dbReference type="PANTHER" id="PTHR42678">
    <property type="entry name" value="AMIDASE"/>
    <property type="match status" value="1"/>
</dbReference>
<dbReference type="Gene3D" id="3.90.1300.10">
    <property type="entry name" value="Amidase signature (AS) domain"/>
    <property type="match status" value="1"/>
</dbReference>
<dbReference type="InterPro" id="IPR023631">
    <property type="entry name" value="Amidase_dom"/>
</dbReference>
<dbReference type="EMBL" id="ML977376">
    <property type="protein sequence ID" value="KAF2105614.1"/>
    <property type="molecule type" value="Genomic_DNA"/>
</dbReference>
<dbReference type="InterPro" id="IPR036928">
    <property type="entry name" value="AS_sf"/>
</dbReference>
<keyword evidence="3" id="KW-1185">Reference proteome</keyword>
<dbReference type="AlphaFoldDB" id="A0A6A5YFX3"/>
<organism evidence="2 3">
    <name type="scientific">Lophiotrema nucula</name>
    <dbReference type="NCBI Taxonomy" id="690887"/>
    <lineage>
        <taxon>Eukaryota</taxon>
        <taxon>Fungi</taxon>
        <taxon>Dikarya</taxon>
        <taxon>Ascomycota</taxon>
        <taxon>Pezizomycotina</taxon>
        <taxon>Dothideomycetes</taxon>
        <taxon>Pleosporomycetidae</taxon>
        <taxon>Pleosporales</taxon>
        <taxon>Lophiotremataceae</taxon>
        <taxon>Lophiotrema</taxon>
    </lineage>
</organism>
<reference evidence="2" key="1">
    <citation type="journal article" date="2020" name="Stud. Mycol.">
        <title>101 Dothideomycetes genomes: a test case for predicting lifestyles and emergence of pathogens.</title>
        <authorList>
            <person name="Haridas S."/>
            <person name="Albert R."/>
            <person name="Binder M."/>
            <person name="Bloem J."/>
            <person name="Labutti K."/>
            <person name="Salamov A."/>
            <person name="Andreopoulos B."/>
            <person name="Baker S."/>
            <person name="Barry K."/>
            <person name="Bills G."/>
            <person name="Bluhm B."/>
            <person name="Cannon C."/>
            <person name="Castanera R."/>
            <person name="Culley D."/>
            <person name="Daum C."/>
            <person name="Ezra D."/>
            <person name="Gonzalez J."/>
            <person name="Henrissat B."/>
            <person name="Kuo A."/>
            <person name="Liang C."/>
            <person name="Lipzen A."/>
            <person name="Lutzoni F."/>
            <person name="Magnuson J."/>
            <person name="Mondo S."/>
            <person name="Nolan M."/>
            <person name="Ohm R."/>
            <person name="Pangilinan J."/>
            <person name="Park H.-J."/>
            <person name="Ramirez L."/>
            <person name="Alfaro M."/>
            <person name="Sun H."/>
            <person name="Tritt A."/>
            <person name="Yoshinaga Y."/>
            <person name="Zwiers L.-H."/>
            <person name="Turgeon B."/>
            <person name="Goodwin S."/>
            <person name="Spatafora J."/>
            <person name="Crous P."/>
            <person name="Grigoriev I."/>
        </authorList>
    </citation>
    <scope>NUCLEOTIDE SEQUENCE</scope>
    <source>
        <strain evidence="2">CBS 627.86</strain>
    </source>
</reference>
<dbReference type="SUPFAM" id="SSF75304">
    <property type="entry name" value="Amidase signature (AS) enzymes"/>
    <property type="match status" value="1"/>
</dbReference>
<dbReference type="PANTHER" id="PTHR42678:SF34">
    <property type="entry name" value="OS04G0183300 PROTEIN"/>
    <property type="match status" value="1"/>
</dbReference>
<proteinExistence type="predicted"/>
<evidence type="ECO:0000313" key="3">
    <source>
        <dbReference type="Proteomes" id="UP000799770"/>
    </source>
</evidence>
<accession>A0A6A5YFX3</accession>
<name>A0A6A5YFX3_9PLEO</name>
<dbReference type="Pfam" id="PF01425">
    <property type="entry name" value="Amidase"/>
    <property type="match status" value="1"/>
</dbReference>
<gene>
    <name evidence="2" type="ORF">BDV96DRAFT_592251</name>
</gene>
<evidence type="ECO:0000313" key="2">
    <source>
        <dbReference type="EMBL" id="KAF2105614.1"/>
    </source>
</evidence>
<dbReference type="Proteomes" id="UP000799770">
    <property type="component" value="Unassembled WGS sequence"/>
</dbReference>
<dbReference type="OrthoDB" id="566138at2759"/>